<feature type="compositionally biased region" description="Basic and acidic residues" evidence="1">
    <location>
        <begin position="1"/>
        <end position="10"/>
    </location>
</feature>
<organism evidence="2 3">
    <name type="scientific">Victivallis vadensis</name>
    <dbReference type="NCBI Taxonomy" id="172901"/>
    <lineage>
        <taxon>Bacteria</taxon>
        <taxon>Pseudomonadati</taxon>
        <taxon>Lentisphaerota</taxon>
        <taxon>Lentisphaeria</taxon>
        <taxon>Victivallales</taxon>
        <taxon>Victivallaceae</taxon>
        <taxon>Victivallis</taxon>
    </lineage>
</organism>
<evidence type="ECO:0000313" key="3">
    <source>
        <dbReference type="Proteomes" id="UP000245959"/>
    </source>
</evidence>
<gene>
    <name evidence="2" type="ORF">C8D82_13510</name>
</gene>
<protein>
    <submittedName>
        <fullName evidence="2">Uncharacterized protein</fullName>
    </submittedName>
</protein>
<dbReference type="EMBL" id="QEKH01000035">
    <property type="protein sequence ID" value="PVY36544.1"/>
    <property type="molecule type" value="Genomic_DNA"/>
</dbReference>
<dbReference type="Proteomes" id="UP000245959">
    <property type="component" value="Unassembled WGS sequence"/>
</dbReference>
<comment type="caution">
    <text evidence="2">The sequence shown here is derived from an EMBL/GenBank/DDBJ whole genome shotgun (WGS) entry which is preliminary data.</text>
</comment>
<dbReference type="AlphaFoldDB" id="A0A2U1AJE1"/>
<sequence>MGKTYKDYIEKAPYGKRPHRPAGDRPGRGSSGAARHTQPRRLSGSVLLRQEWAEE</sequence>
<name>A0A2U1AJE1_9BACT</name>
<keyword evidence="3" id="KW-1185">Reference proteome</keyword>
<evidence type="ECO:0000313" key="2">
    <source>
        <dbReference type="EMBL" id="PVY36544.1"/>
    </source>
</evidence>
<evidence type="ECO:0000256" key="1">
    <source>
        <dbReference type="SAM" id="MobiDB-lite"/>
    </source>
</evidence>
<reference evidence="2 3" key="1">
    <citation type="submission" date="2018-04" db="EMBL/GenBank/DDBJ databases">
        <title>Genomic Encyclopedia of Type Strains, Phase IV (KMG-IV): sequencing the most valuable type-strain genomes for metagenomic binning, comparative biology and taxonomic classification.</title>
        <authorList>
            <person name="Goeker M."/>
        </authorList>
    </citation>
    <scope>NUCLEOTIDE SEQUENCE [LARGE SCALE GENOMIC DNA]</scope>
    <source>
        <strain evidence="2 3">DSM 14823</strain>
    </source>
</reference>
<accession>A0A2U1AJE1</accession>
<feature type="region of interest" description="Disordered" evidence="1">
    <location>
        <begin position="1"/>
        <end position="55"/>
    </location>
</feature>
<proteinExistence type="predicted"/>